<evidence type="ECO:0000313" key="2">
    <source>
        <dbReference type="EMBL" id="AYK28169.1"/>
    </source>
</evidence>
<reference evidence="2" key="1">
    <citation type="journal article" date="2019" name="Front. Microbiol.">
        <title>Prevalence of Antibiotic and Heavy Metal Resistance Determinants and Virulence-Related Genetic Elements in Plasmids of Staphylococcus aureus.</title>
        <authorList>
            <person name="Bukowski M."/>
            <person name="Piwowarczyk R."/>
            <person name="Madry A."/>
            <person name="Zagorski-Przybylo R."/>
            <person name="Hydzik M."/>
            <person name="Wladyka B."/>
        </authorList>
    </citation>
    <scope>NUCLEOTIDE SEQUENCE</scope>
    <source>
        <strain evidence="2">Ch23</strain>
        <strain evidence="1">Ch9</strain>
        <plasmid evidence="2">pAvX</plasmid>
    </source>
</reference>
<keyword evidence="2" id="KW-0614">Plasmid</keyword>
<name>A0A499S373_STAAU</name>
<dbReference type="EMBL" id="MH785248">
    <property type="protein sequence ID" value="AYK28056.1"/>
    <property type="molecule type" value="Genomic_DNA"/>
</dbReference>
<accession>A0A499S373</accession>
<geneLocation type="plasmid" evidence="2">
    <name>pAvX</name>
</geneLocation>
<proteinExistence type="predicted"/>
<organism evidence="2">
    <name type="scientific">Staphylococcus aureus</name>
    <dbReference type="NCBI Taxonomy" id="1280"/>
    <lineage>
        <taxon>Bacteria</taxon>
        <taxon>Bacillati</taxon>
        <taxon>Bacillota</taxon>
        <taxon>Bacilli</taxon>
        <taxon>Bacillales</taxon>
        <taxon>Staphylococcaceae</taxon>
        <taxon>Staphylococcus</taxon>
    </lineage>
</organism>
<gene>
    <name evidence="1" type="ORF">BJL69_a00110</name>
    <name evidence="2" type="ORF">BJL70_a00110</name>
</gene>
<dbReference type="AlphaFoldDB" id="A0A499S373"/>
<protein>
    <submittedName>
        <fullName evidence="2">Uncharacterized protein</fullName>
    </submittedName>
</protein>
<sequence>MLKKGMFNEPLFILFTSSPVNNGSEFTFSVLIIMLCISFRNHPKGYVIGLNLLIV</sequence>
<dbReference type="EMBL" id="MH785252">
    <property type="protein sequence ID" value="AYK28169.1"/>
    <property type="molecule type" value="Genomic_DNA"/>
</dbReference>
<evidence type="ECO:0000313" key="1">
    <source>
        <dbReference type="EMBL" id="AYK28056.1"/>
    </source>
</evidence>